<keyword evidence="2" id="KW-1185">Reference proteome</keyword>
<dbReference type="EMBL" id="FZNN01000048">
    <property type="protein sequence ID" value="SNR88037.1"/>
    <property type="molecule type" value="Genomic_DNA"/>
</dbReference>
<dbReference type="AlphaFoldDB" id="A0A238ZXB2"/>
<dbReference type="RefSeq" id="WP_141135171.1">
    <property type="nucleotide sequence ID" value="NZ_FZNN01000048.1"/>
</dbReference>
<reference evidence="1 2" key="1">
    <citation type="submission" date="2017-06" db="EMBL/GenBank/DDBJ databases">
        <authorList>
            <person name="Kim H.J."/>
            <person name="Triplett B.A."/>
        </authorList>
    </citation>
    <scope>NUCLEOTIDE SEQUENCE [LARGE SCALE GENOMIC DNA]</scope>
    <source>
        <strain evidence="1 2">DSM 29052</strain>
    </source>
</reference>
<evidence type="ECO:0000313" key="2">
    <source>
        <dbReference type="Proteomes" id="UP000198417"/>
    </source>
</evidence>
<organism evidence="1 2">
    <name type="scientific">Puniceibacterium sediminis</name>
    <dbReference type="NCBI Taxonomy" id="1608407"/>
    <lineage>
        <taxon>Bacteria</taxon>
        <taxon>Pseudomonadati</taxon>
        <taxon>Pseudomonadota</taxon>
        <taxon>Alphaproteobacteria</taxon>
        <taxon>Rhodobacterales</taxon>
        <taxon>Paracoccaceae</taxon>
        <taxon>Puniceibacterium</taxon>
    </lineage>
</organism>
<accession>A0A238ZXB2</accession>
<evidence type="ECO:0000313" key="1">
    <source>
        <dbReference type="EMBL" id="SNR88037.1"/>
    </source>
</evidence>
<proteinExistence type="predicted"/>
<gene>
    <name evidence="1" type="ORF">SAMN06265370_1485</name>
</gene>
<feature type="non-terminal residue" evidence="1">
    <location>
        <position position="65"/>
    </location>
</feature>
<sequence>MGPEDEQTDFGAASGSGSRDIQVGNVFALGSVVLEGLPPVAPTLPLLDRAQIIDGGEPSLFNALS</sequence>
<name>A0A238ZXB2_9RHOB</name>
<dbReference type="Proteomes" id="UP000198417">
    <property type="component" value="Unassembled WGS sequence"/>
</dbReference>
<protein>
    <submittedName>
        <fullName evidence="1">Uncharacterized protein</fullName>
    </submittedName>
</protein>